<dbReference type="Proteomes" id="UP001583186">
    <property type="component" value="Unassembled WGS sequence"/>
</dbReference>
<reference evidence="2 3" key="1">
    <citation type="journal article" date="2024" name="IMA Fungus">
        <title>IMA Genome - F19 : A genome assembly and annotation guide to empower mycologists, including annotated draft genome sequences of Ceratocystis pirilliformis, Diaporthe australafricana, Fusarium ophioides, Paecilomyces lecythidis, and Sporothrix stenoceras.</title>
        <authorList>
            <person name="Aylward J."/>
            <person name="Wilson A.M."/>
            <person name="Visagie C.M."/>
            <person name="Spraker J."/>
            <person name="Barnes I."/>
            <person name="Buitendag C."/>
            <person name="Ceriani C."/>
            <person name="Del Mar Angel L."/>
            <person name="du Plessis D."/>
            <person name="Fuchs T."/>
            <person name="Gasser K."/>
            <person name="Kramer D."/>
            <person name="Li W."/>
            <person name="Munsamy K."/>
            <person name="Piso A."/>
            <person name="Price J.L."/>
            <person name="Sonnekus B."/>
            <person name="Thomas C."/>
            <person name="van der Nest A."/>
            <person name="van Dijk A."/>
            <person name="van Heerden A."/>
            <person name="van Vuuren N."/>
            <person name="Yilmaz N."/>
            <person name="Duong T.A."/>
            <person name="van der Merwe N.A."/>
            <person name="Wingfield M.J."/>
            <person name="Wingfield B.D."/>
        </authorList>
    </citation>
    <scope>NUCLEOTIDE SEQUENCE [LARGE SCALE GENOMIC DNA]</scope>
    <source>
        <strain evidence="2 3">CMW 5346</strain>
    </source>
</reference>
<protein>
    <submittedName>
        <fullName evidence="2">Uncharacterized protein</fullName>
    </submittedName>
</protein>
<keyword evidence="3" id="KW-1185">Reference proteome</keyword>
<feature type="compositionally biased region" description="Polar residues" evidence="1">
    <location>
        <begin position="155"/>
        <end position="166"/>
    </location>
</feature>
<accession>A0ABR3ZNF2</accession>
<feature type="region of interest" description="Disordered" evidence="1">
    <location>
        <begin position="84"/>
        <end position="254"/>
    </location>
</feature>
<dbReference type="EMBL" id="JAWCUI010000006">
    <property type="protein sequence ID" value="KAL1901970.1"/>
    <property type="molecule type" value="Genomic_DNA"/>
</dbReference>
<organism evidence="2 3">
    <name type="scientific">Sporothrix stenoceras</name>
    <dbReference type="NCBI Taxonomy" id="5173"/>
    <lineage>
        <taxon>Eukaryota</taxon>
        <taxon>Fungi</taxon>
        <taxon>Dikarya</taxon>
        <taxon>Ascomycota</taxon>
        <taxon>Pezizomycotina</taxon>
        <taxon>Sordariomycetes</taxon>
        <taxon>Sordariomycetidae</taxon>
        <taxon>Ophiostomatales</taxon>
        <taxon>Ophiostomataceae</taxon>
        <taxon>Sporothrix</taxon>
    </lineage>
</organism>
<evidence type="ECO:0000256" key="1">
    <source>
        <dbReference type="SAM" id="MobiDB-lite"/>
    </source>
</evidence>
<comment type="caution">
    <text evidence="2">The sequence shown here is derived from an EMBL/GenBank/DDBJ whole genome shotgun (WGS) entry which is preliminary data.</text>
</comment>
<evidence type="ECO:0000313" key="2">
    <source>
        <dbReference type="EMBL" id="KAL1901970.1"/>
    </source>
</evidence>
<feature type="compositionally biased region" description="Polar residues" evidence="1">
    <location>
        <begin position="199"/>
        <end position="210"/>
    </location>
</feature>
<feature type="compositionally biased region" description="Low complexity" evidence="1">
    <location>
        <begin position="211"/>
        <end position="244"/>
    </location>
</feature>
<proteinExistence type="predicted"/>
<sequence>MSLARAFTTRRVRQTLELKDNKDAAASNGNNTMSDGLLHRKQSTKAFTTHGSIRNKISAPVELTHTTNMLSYSAPDIFPRVNTVTVQSSPSTSSKSDDESDSGYTAASTPPTSPDTPFPDDKRAMSPEPNHLSCYFMPPRQMTPEVGGLGIASADVTSSPNASPAQAGTAAFPASEAPAIPQRAPSHTKKSYDGLMRNRSVSRMSEQSVRSLSTKASFSFSRSSSSSTSTSVTSTSHTSTVKPSSVHHAPSASVGAAPSTIASVMNSAAPPVSHKKDYSETHPFGHELAKVSELVEEFGKEEALIEEPTPISSNPIFAEEERELIRQGLKKYSAESYISDIQGLMSTFFAESRPMAAAVWI</sequence>
<gene>
    <name evidence="2" type="ORF">Sste5346_001676</name>
</gene>
<name>A0ABR3ZNF2_9PEZI</name>
<evidence type="ECO:0000313" key="3">
    <source>
        <dbReference type="Proteomes" id="UP001583186"/>
    </source>
</evidence>
<feature type="region of interest" description="Disordered" evidence="1">
    <location>
        <begin position="18"/>
        <end position="39"/>
    </location>
</feature>